<evidence type="ECO:0000313" key="1">
    <source>
        <dbReference type="EMBL" id="GMR57682.1"/>
    </source>
</evidence>
<keyword evidence="2" id="KW-1185">Reference proteome</keyword>
<reference evidence="2" key="1">
    <citation type="submission" date="2022-10" db="EMBL/GenBank/DDBJ databases">
        <title>Genome assembly of Pristionchus species.</title>
        <authorList>
            <person name="Yoshida K."/>
            <person name="Sommer R.J."/>
        </authorList>
    </citation>
    <scope>NUCLEOTIDE SEQUENCE [LARGE SCALE GENOMIC DNA]</scope>
    <source>
        <strain evidence="2">RS5460</strain>
    </source>
</reference>
<evidence type="ECO:0000313" key="2">
    <source>
        <dbReference type="Proteomes" id="UP001328107"/>
    </source>
</evidence>
<gene>
    <name evidence="1" type="ORF">PMAYCL1PPCAC_27877</name>
</gene>
<dbReference type="EMBL" id="BTRK01000006">
    <property type="protein sequence ID" value="GMR57682.1"/>
    <property type="molecule type" value="Genomic_DNA"/>
</dbReference>
<accession>A0AAN5D8J0</accession>
<feature type="non-terminal residue" evidence="1">
    <location>
        <position position="125"/>
    </location>
</feature>
<organism evidence="1 2">
    <name type="scientific">Pristionchus mayeri</name>
    <dbReference type="NCBI Taxonomy" id="1317129"/>
    <lineage>
        <taxon>Eukaryota</taxon>
        <taxon>Metazoa</taxon>
        <taxon>Ecdysozoa</taxon>
        <taxon>Nematoda</taxon>
        <taxon>Chromadorea</taxon>
        <taxon>Rhabditida</taxon>
        <taxon>Rhabditina</taxon>
        <taxon>Diplogasteromorpha</taxon>
        <taxon>Diplogasteroidea</taxon>
        <taxon>Neodiplogasteridae</taxon>
        <taxon>Pristionchus</taxon>
    </lineage>
</organism>
<sequence length="125" mass="14321">MGTSQIFPVDMPINNEHEEIKDESTDDLADITEVQPVMKILATSQKKESPRCKCDLCGRLVNSFCLSPNDPALSQLFIKKLIQLTKMQRDKIETIINHGECAVVCWRHMRLLPLPRKRFAPDEEV</sequence>
<comment type="caution">
    <text evidence="1">The sequence shown here is derived from an EMBL/GenBank/DDBJ whole genome shotgun (WGS) entry which is preliminary data.</text>
</comment>
<name>A0AAN5D8J0_9BILA</name>
<proteinExistence type="predicted"/>
<dbReference type="AlphaFoldDB" id="A0AAN5D8J0"/>
<protein>
    <submittedName>
        <fullName evidence="1">Uncharacterized protein</fullName>
    </submittedName>
</protein>
<dbReference type="Proteomes" id="UP001328107">
    <property type="component" value="Unassembled WGS sequence"/>
</dbReference>